<dbReference type="AlphaFoldDB" id="A0A9W6QEN7"/>
<proteinExistence type="predicted"/>
<dbReference type="EMBL" id="BSSD01000001">
    <property type="protein sequence ID" value="GLW89536.1"/>
    <property type="molecule type" value="Genomic_DNA"/>
</dbReference>
<reference evidence="3" key="1">
    <citation type="submission" date="2023-02" db="EMBL/GenBank/DDBJ databases">
        <title>Actinokineospora globicatena NBRC 15670.</title>
        <authorList>
            <person name="Ichikawa N."/>
            <person name="Sato H."/>
            <person name="Tonouchi N."/>
        </authorList>
    </citation>
    <scope>NUCLEOTIDE SEQUENCE</scope>
    <source>
        <strain evidence="3">NBRC 15670</strain>
    </source>
</reference>
<dbReference type="Pfam" id="PF08484">
    <property type="entry name" value="Methyltransf_14"/>
    <property type="match status" value="1"/>
</dbReference>
<evidence type="ECO:0000313" key="3">
    <source>
        <dbReference type="EMBL" id="GLW89536.1"/>
    </source>
</evidence>
<dbReference type="SUPFAM" id="SSF53335">
    <property type="entry name" value="S-adenosyl-L-methionine-dependent methyltransferases"/>
    <property type="match status" value="1"/>
</dbReference>
<dbReference type="InterPro" id="IPR013630">
    <property type="entry name" value="Methyltransf_Zn-bd_dom_put"/>
</dbReference>
<dbReference type="Pfam" id="PF08421">
    <property type="entry name" value="Methyltransf_13"/>
    <property type="match status" value="1"/>
</dbReference>
<keyword evidence="4" id="KW-1185">Reference proteome</keyword>
<dbReference type="Proteomes" id="UP001165042">
    <property type="component" value="Unassembled WGS sequence"/>
</dbReference>
<evidence type="ECO:0000313" key="4">
    <source>
        <dbReference type="Proteomes" id="UP001165042"/>
    </source>
</evidence>
<feature type="domain" description="Methyltransferase putative zinc binding" evidence="1">
    <location>
        <begin position="12"/>
        <end position="71"/>
    </location>
</feature>
<dbReference type="InterPro" id="IPR029063">
    <property type="entry name" value="SAM-dependent_MTases_sf"/>
</dbReference>
<dbReference type="PANTHER" id="PTHR43861:SF5">
    <property type="entry name" value="BLL5978 PROTEIN"/>
    <property type="match status" value="1"/>
</dbReference>
<dbReference type="Gene3D" id="3.40.50.150">
    <property type="entry name" value="Vaccinia Virus protein VP39"/>
    <property type="match status" value="1"/>
</dbReference>
<dbReference type="Pfam" id="PF13489">
    <property type="entry name" value="Methyltransf_23"/>
    <property type="match status" value="1"/>
</dbReference>
<evidence type="ECO:0000259" key="1">
    <source>
        <dbReference type="Pfam" id="PF08421"/>
    </source>
</evidence>
<dbReference type="InterPro" id="IPR013691">
    <property type="entry name" value="MeTrfase_14"/>
</dbReference>
<dbReference type="Gene3D" id="3.40.50.720">
    <property type="entry name" value="NAD(P)-binding Rossmann-like Domain"/>
    <property type="match status" value="1"/>
</dbReference>
<organism evidence="3 4">
    <name type="scientific">Actinokineospora globicatena</name>
    <dbReference type="NCBI Taxonomy" id="103729"/>
    <lineage>
        <taxon>Bacteria</taxon>
        <taxon>Bacillati</taxon>
        <taxon>Actinomycetota</taxon>
        <taxon>Actinomycetes</taxon>
        <taxon>Pseudonocardiales</taxon>
        <taxon>Pseudonocardiaceae</taxon>
        <taxon>Actinokineospora</taxon>
    </lineage>
</organism>
<gene>
    <name evidence="3" type="ORF">Aglo03_03520</name>
</gene>
<protein>
    <submittedName>
        <fullName evidence="3">NDP-hexose 3-C-methyltransferase</fullName>
    </submittedName>
</protein>
<name>A0A9W6QEN7_9PSEU</name>
<dbReference type="Gene3D" id="6.20.50.110">
    <property type="entry name" value="Methyltransferase, zinc-binding domain"/>
    <property type="match status" value="1"/>
</dbReference>
<comment type="caution">
    <text evidence="3">The sequence shown here is derived from an EMBL/GenBank/DDBJ whole genome shotgun (WGS) entry which is preliminary data.</text>
</comment>
<dbReference type="InterPro" id="IPR038576">
    <property type="entry name" value="Methyltransf_Zn-bd_dom_put_sf"/>
</dbReference>
<dbReference type="RefSeq" id="WP_285606882.1">
    <property type="nucleotide sequence ID" value="NZ_BSSD01000001.1"/>
</dbReference>
<dbReference type="PANTHER" id="PTHR43861">
    <property type="entry name" value="TRANS-ACONITATE 2-METHYLTRANSFERASE-RELATED"/>
    <property type="match status" value="1"/>
</dbReference>
<accession>A0A9W6QEN7</accession>
<sequence length="433" mass="47693">MQHTRVTPVRSCRVCGADDWHTFLELGRVPLANSFVTDESVPEEIFPLALMSCRECRLMSLTHVVDEHDLYDHYFYVSSPSRLIHRHMEGLAKHYRGALELGADSLVVEIGSNNGDQLAKFQPHGCQVLGIDPAQNITAQARDRGVDTRTDFFTEEVAKSVRADRGQADLIMARHVIAHIDDLHDLVAGVRELLAPDGFFALEVPYLVELINRRAFDTVYHEHLSYFLVGTLQRLFQEFGMRVVDVAGFDVHGGSIVVTVAHDDSRHRTNPDTVDARIKAEADAGLYRDDAYDGFADIVDALRASLRASLLDLRGEGLRMAGYGASAKGVTLLTTSQVPPGSLDFCSDTTPEKQGTLIPGLGIPVVSPEEAAEREPDVYVLLAWNYRDEILAKEADFLERGGRFFVPIPEPRLVGAEELAAAAGRTVSTGARS</sequence>
<evidence type="ECO:0000259" key="2">
    <source>
        <dbReference type="Pfam" id="PF08484"/>
    </source>
</evidence>
<feature type="domain" description="C-methyltransferase" evidence="2">
    <location>
        <begin position="251"/>
        <end position="409"/>
    </location>
</feature>
<dbReference type="Gene3D" id="6.10.250.3100">
    <property type="match status" value="1"/>
</dbReference>